<keyword evidence="1" id="KW-0813">Transport</keyword>
<evidence type="ECO:0000259" key="4">
    <source>
        <dbReference type="PROSITE" id="PS50893"/>
    </source>
</evidence>
<dbReference type="PANTHER" id="PTHR42939:SF3">
    <property type="entry name" value="ABC TRANSPORTER ATP-BINDING COMPONENT"/>
    <property type="match status" value="1"/>
</dbReference>
<evidence type="ECO:0000256" key="1">
    <source>
        <dbReference type="ARBA" id="ARBA00022448"/>
    </source>
</evidence>
<evidence type="ECO:0000313" key="5">
    <source>
        <dbReference type="EMBL" id="KHS55514.1"/>
    </source>
</evidence>
<dbReference type="PROSITE" id="PS50893">
    <property type="entry name" value="ABC_TRANSPORTER_2"/>
    <property type="match status" value="1"/>
</dbReference>
<dbReference type="GO" id="GO:0005524">
    <property type="term" value="F:ATP binding"/>
    <property type="evidence" value="ECO:0007669"/>
    <property type="project" value="UniProtKB-KW"/>
</dbReference>
<reference evidence="5 6" key="1">
    <citation type="submission" date="2014-12" db="EMBL/GenBank/DDBJ databases">
        <title>Draft genome sequence of Terrisporobacter sp. 08-306576, isolated from the blood culture of a bacteremia patient.</title>
        <authorList>
            <person name="Lund L.C."/>
            <person name="Sydenham T.V."/>
            <person name="Hogh S.V."/>
            <person name="Skov M.N."/>
            <person name="Kemp M."/>
            <person name="Justesen U.S."/>
        </authorList>
    </citation>
    <scope>NUCLEOTIDE SEQUENCE [LARGE SCALE GENOMIC DNA]</scope>
    <source>
        <strain evidence="5 6">08-306576</strain>
    </source>
</reference>
<dbReference type="CDD" id="cd03230">
    <property type="entry name" value="ABC_DR_subfamily_A"/>
    <property type="match status" value="1"/>
</dbReference>
<dbReference type="InterPro" id="IPR017871">
    <property type="entry name" value="ABC_transporter-like_CS"/>
</dbReference>
<dbReference type="PANTHER" id="PTHR42939">
    <property type="entry name" value="ABC TRANSPORTER ATP-BINDING PROTEIN ALBC-RELATED"/>
    <property type="match status" value="1"/>
</dbReference>
<dbReference type="EMBL" id="JWHR01000164">
    <property type="protein sequence ID" value="KHS55514.1"/>
    <property type="molecule type" value="Genomic_DNA"/>
</dbReference>
<dbReference type="Pfam" id="PF00005">
    <property type="entry name" value="ABC_tran"/>
    <property type="match status" value="1"/>
</dbReference>
<sequence>MNAIEIKNLRKDFDSFSLKIEDLKIPEGFVTGFIGPNGSGKTTTIKLILNMLSKDSGSIKLFGKEYKNDELSLKEYLGVVGEFNGYLQESKLSRIKSSLCMFYKNWDEKLYKRYMEEFRLNENKVYKELSKGQQKKFEIVMTLSHHPKIIIMDEPTANLDPLVRNEVLEMLQERIEKDNATVFFSTHITSDLDKIGDYLVFIYKGEIFLDGDKDSILQNHVIVKGKNELLQKDTENVFISVNKTSFGFEGLVKNKEKAYELFGEEVVYDKPNLEDILTYYTRGNK</sequence>
<dbReference type="GO" id="GO:0016887">
    <property type="term" value="F:ATP hydrolysis activity"/>
    <property type="evidence" value="ECO:0007669"/>
    <property type="project" value="InterPro"/>
</dbReference>
<dbReference type="Proteomes" id="UP000031189">
    <property type="component" value="Unassembled WGS sequence"/>
</dbReference>
<proteinExistence type="predicted"/>
<protein>
    <submittedName>
        <fullName evidence="5">Sodium ABC transporter ATP-binding protein</fullName>
    </submittedName>
</protein>
<evidence type="ECO:0000256" key="2">
    <source>
        <dbReference type="ARBA" id="ARBA00022741"/>
    </source>
</evidence>
<dbReference type="InterPro" id="IPR027417">
    <property type="entry name" value="P-loop_NTPase"/>
</dbReference>
<dbReference type="Gene3D" id="3.40.50.300">
    <property type="entry name" value="P-loop containing nucleotide triphosphate hydrolases"/>
    <property type="match status" value="1"/>
</dbReference>
<comment type="caution">
    <text evidence="5">The sequence shown here is derived from an EMBL/GenBank/DDBJ whole genome shotgun (WGS) entry which is preliminary data.</text>
</comment>
<dbReference type="InterPro" id="IPR051782">
    <property type="entry name" value="ABC_Transporter_VariousFunc"/>
</dbReference>
<gene>
    <name evidence="5" type="ORF">QX51_18965</name>
</gene>
<evidence type="ECO:0000256" key="3">
    <source>
        <dbReference type="ARBA" id="ARBA00022840"/>
    </source>
</evidence>
<dbReference type="SMART" id="SM00382">
    <property type="entry name" value="AAA"/>
    <property type="match status" value="1"/>
</dbReference>
<evidence type="ECO:0000313" key="6">
    <source>
        <dbReference type="Proteomes" id="UP000031189"/>
    </source>
</evidence>
<dbReference type="STRING" id="1577792.QX51_18965"/>
<keyword evidence="2" id="KW-0547">Nucleotide-binding</keyword>
<name>A0A0B3VSB1_9FIRM</name>
<organism evidence="5 6">
    <name type="scientific">Terrisporobacter othiniensis</name>
    <dbReference type="NCBI Taxonomy" id="1577792"/>
    <lineage>
        <taxon>Bacteria</taxon>
        <taxon>Bacillati</taxon>
        <taxon>Bacillota</taxon>
        <taxon>Clostridia</taxon>
        <taxon>Peptostreptococcales</taxon>
        <taxon>Peptostreptococcaceae</taxon>
        <taxon>Terrisporobacter</taxon>
    </lineage>
</organism>
<dbReference type="InterPro" id="IPR003439">
    <property type="entry name" value="ABC_transporter-like_ATP-bd"/>
</dbReference>
<dbReference type="AlphaFoldDB" id="A0A0B3VSB1"/>
<feature type="domain" description="ABC transporter" evidence="4">
    <location>
        <begin position="1"/>
        <end position="229"/>
    </location>
</feature>
<accession>A0A0B3VSB1</accession>
<dbReference type="SUPFAM" id="SSF52540">
    <property type="entry name" value="P-loop containing nucleoside triphosphate hydrolases"/>
    <property type="match status" value="1"/>
</dbReference>
<keyword evidence="6" id="KW-1185">Reference proteome</keyword>
<dbReference type="RefSeq" id="WP_039681458.1">
    <property type="nucleotide sequence ID" value="NZ_JWHR01000164.1"/>
</dbReference>
<dbReference type="OrthoDB" id="9804819at2"/>
<dbReference type="PROSITE" id="PS00211">
    <property type="entry name" value="ABC_TRANSPORTER_1"/>
    <property type="match status" value="1"/>
</dbReference>
<keyword evidence="3 5" id="KW-0067">ATP-binding</keyword>
<dbReference type="InterPro" id="IPR003593">
    <property type="entry name" value="AAA+_ATPase"/>
</dbReference>